<dbReference type="InterPro" id="IPR036855">
    <property type="entry name" value="Znf_CCCH_sf"/>
</dbReference>
<dbReference type="AlphaFoldDB" id="A0A1I7XUC9"/>
<dbReference type="GO" id="GO:0003730">
    <property type="term" value="F:mRNA 3'-UTR binding"/>
    <property type="evidence" value="ECO:0007669"/>
    <property type="project" value="TreeGrafter"/>
</dbReference>
<dbReference type="InterPro" id="IPR000571">
    <property type="entry name" value="Znf_CCCH"/>
</dbReference>
<evidence type="ECO:0000256" key="4">
    <source>
        <dbReference type="ARBA" id="ARBA00022833"/>
    </source>
</evidence>
<evidence type="ECO:0000256" key="1">
    <source>
        <dbReference type="ARBA" id="ARBA00022723"/>
    </source>
</evidence>
<reference evidence="8" key="1">
    <citation type="submission" date="2016-11" db="UniProtKB">
        <authorList>
            <consortium name="WormBaseParasite"/>
        </authorList>
    </citation>
    <scope>IDENTIFICATION</scope>
</reference>
<dbReference type="SMART" id="SM00356">
    <property type="entry name" value="ZnF_C3H1"/>
    <property type="match status" value="2"/>
</dbReference>
<dbReference type="GO" id="GO:0030154">
    <property type="term" value="P:cell differentiation"/>
    <property type="evidence" value="ECO:0007669"/>
    <property type="project" value="UniProtKB-ARBA"/>
</dbReference>
<dbReference type="PROSITE" id="PS50103">
    <property type="entry name" value="ZF_C3H1"/>
    <property type="match status" value="2"/>
</dbReference>
<organism evidence="7 8">
    <name type="scientific">Heterorhabditis bacteriophora</name>
    <name type="common">Entomopathogenic nematode worm</name>
    <dbReference type="NCBI Taxonomy" id="37862"/>
    <lineage>
        <taxon>Eukaryota</taxon>
        <taxon>Metazoa</taxon>
        <taxon>Ecdysozoa</taxon>
        <taxon>Nematoda</taxon>
        <taxon>Chromadorea</taxon>
        <taxon>Rhabditida</taxon>
        <taxon>Rhabditina</taxon>
        <taxon>Rhabditomorpha</taxon>
        <taxon>Strongyloidea</taxon>
        <taxon>Heterorhabditidae</taxon>
        <taxon>Heterorhabditis</taxon>
    </lineage>
</organism>
<feature type="domain" description="C3H1-type" evidence="6">
    <location>
        <begin position="150"/>
        <end position="178"/>
    </location>
</feature>
<dbReference type="GO" id="GO:0043186">
    <property type="term" value="C:P granule"/>
    <property type="evidence" value="ECO:0007669"/>
    <property type="project" value="UniProtKB-ARBA"/>
</dbReference>
<dbReference type="Proteomes" id="UP000095283">
    <property type="component" value="Unplaced"/>
</dbReference>
<evidence type="ECO:0000313" key="7">
    <source>
        <dbReference type="Proteomes" id="UP000095283"/>
    </source>
</evidence>
<dbReference type="Gene3D" id="4.10.1000.10">
    <property type="entry name" value="Zinc finger, CCCH-type"/>
    <property type="match status" value="1"/>
</dbReference>
<evidence type="ECO:0000256" key="5">
    <source>
        <dbReference type="PROSITE-ProRule" id="PRU00723"/>
    </source>
</evidence>
<dbReference type="PANTHER" id="PTHR12547:SF110">
    <property type="entry name" value="C3H1-TYPE DOMAIN-CONTAINING PROTEIN-RELATED"/>
    <property type="match status" value="1"/>
</dbReference>
<dbReference type="FunFam" id="4.10.1000.10:FF:000001">
    <property type="entry name" value="zinc finger CCCH domain-containing protein 15-like"/>
    <property type="match status" value="1"/>
</dbReference>
<dbReference type="SUPFAM" id="SSF90229">
    <property type="entry name" value="CCCH zinc finger"/>
    <property type="match status" value="2"/>
</dbReference>
<feature type="zinc finger region" description="C3H1-type" evidence="5">
    <location>
        <begin position="150"/>
        <end position="178"/>
    </location>
</feature>
<dbReference type="PANTHER" id="PTHR12547">
    <property type="entry name" value="CCCH ZINC FINGER/TIS11-RELATED"/>
    <property type="match status" value="1"/>
</dbReference>
<accession>A0A1I7XUC9</accession>
<proteinExistence type="predicted"/>
<keyword evidence="3 5" id="KW-0863">Zinc-finger</keyword>
<name>A0A1I7XUC9_HETBA</name>
<protein>
    <submittedName>
        <fullName evidence="8">C3H1-type domain-containing protein</fullName>
    </submittedName>
</protein>
<evidence type="ECO:0000256" key="2">
    <source>
        <dbReference type="ARBA" id="ARBA00022737"/>
    </source>
</evidence>
<dbReference type="GO" id="GO:0080090">
    <property type="term" value="P:regulation of primary metabolic process"/>
    <property type="evidence" value="ECO:0007669"/>
    <property type="project" value="UniProtKB-ARBA"/>
</dbReference>
<feature type="zinc finger region" description="C3H1-type" evidence="5">
    <location>
        <begin position="107"/>
        <end position="135"/>
    </location>
</feature>
<dbReference type="InterPro" id="IPR045877">
    <property type="entry name" value="ZFP36-like"/>
</dbReference>
<dbReference type="WBParaSite" id="Hba_21093">
    <property type="protein sequence ID" value="Hba_21093"/>
    <property type="gene ID" value="Hba_21093"/>
</dbReference>
<evidence type="ECO:0000256" key="3">
    <source>
        <dbReference type="ARBA" id="ARBA00022771"/>
    </source>
</evidence>
<keyword evidence="2" id="KW-0677">Repeat</keyword>
<sequence length="231" mass="26406">MSDTLPEITCIPNESAMRENERSAVGKESVCDRDSIIYEVDDKMNMTCPSELIGFDVNLLRNLTLQDAYLREQLQSSVTSALVGQDPCTLDDDQRDELMRQKRKEDAYKTALCESYRRTSTCTYGDECRFAHGVSELRLPTQPRGRSHPKYKTVLCDKFSNSGYCKYGARCQFIHKITNPAILAQQRFSREHNSSKTSHFYSDATPSVRPQYISTAPDGKFIDMNHRCELD</sequence>
<feature type="domain" description="C3H1-type" evidence="6">
    <location>
        <begin position="107"/>
        <end position="135"/>
    </location>
</feature>
<evidence type="ECO:0000313" key="8">
    <source>
        <dbReference type="WBParaSite" id="Hba_21093"/>
    </source>
</evidence>
<dbReference type="GO" id="GO:0005829">
    <property type="term" value="C:cytosol"/>
    <property type="evidence" value="ECO:0007669"/>
    <property type="project" value="TreeGrafter"/>
</dbReference>
<keyword evidence="1 5" id="KW-0479">Metal-binding</keyword>
<dbReference type="GO" id="GO:0008270">
    <property type="term" value="F:zinc ion binding"/>
    <property type="evidence" value="ECO:0007669"/>
    <property type="project" value="UniProtKB-KW"/>
</dbReference>
<dbReference type="Gene3D" id="6.10.250.3220">
    <property type="match status" value="1"/>
</dbReference>
<keyword evidence="7" id="KW-1185">Reference proteome</keyword>
<keyword evidence="4 5" id="KW-0862">Zinc</keyword>
<dbReference type="GO" id="GO:0010468">
    <property type="term" value="P:regulation of gene expression"/>
    <property type="evidence" value="ECO:0007669"/>
    <property type="project" value="UniProtKB-ARBA"/>
</dbReference>
<dbReference type="FunFam" id="4.10.1000.10:FF:000018">
    <property type="entry name" value="Zinc finger protein"/>
    <property type="match status" value="1"/>
</dbReference>
<evidence type="ECO:0000259" key="6">
    <source>
        <dbReference type="PROSITE" id="PS50103"/>
    </source>
</evidence>
<dbReference type="Pfam" id="PF00642">
    <property type="entry name" value="zf-CCCH"/>
    <property type="match status" value="2"/>
</dbReference>